<dbReference type="Proteomes" id="UP000033096">
    <property type="component" value="Chromosome"/>
</dbReference>
<evidence type="ECO:0000313" key="3">
    <source>
        <dbReference type="Proteomes" id="UP000033096"/>
    </source>
</evidence>
<dbReference type="PATRIC" id="fig|1434123.4.peg.563"/>
<organism evidence="2 3">
    <name type="scientific">Methanosarcina vacuolata Z-761</name>
    <dbReference type="NCBI Taxonomy" id="1434123"/>
    <lineage>
        <taxon>Archaea</taxon>
        <taxon>Methanobacteriati</taxon>
        <taxon>Methanobacteriota</taxon>
        <taxon>Stenosarchaea group</taxon>
        <taxon>Methanomicrobia</taxon>
        <taxon>Methanosarcinales</taxon>
        <taxon>Methanosarcinaceae</taxon>
        <taxon>Methanosarcina</taxon>
    </lineage>
</organism>
<name>A0A0E3Q304_9EURY</name>
<dbReference type="AlphaFoldDB" id="A0A0E3Q304"/>
<feature type="transmembrane region" description="Helical" evidence="1">
    <location>
        <begin position="21"/>
        <end position="45"/>
    </location>
</feature>
<accession>A0A0E3Q304</accession>
<dbReference type="RefSeq" id="WP_048117749.1">
    <property type="nucleotide sequence ID" value="NZ_CP009520.1"/>
</dbReference>
<protein>
    <submittedName>
        <fullName evidence="2">Uncharacterized protein</fullName>
    </submittedName>
</protein>
<sequence>MRKHEENRSKSEKKYFPHSESGTATVIGAVMLLGIIFSVLTFAWVECVPEWKNDAEYSHMDSVWENMAELKSRIDMMSIVMASNYNSSDINSSYSNSSTPELVTSVPFHMGGGDIPFVGSMKSSGTLAVNKGKCVISIILNRENADPYIKSIVCGAVTYTSKNNNYVDQVFSYENGALIINQAEQPVMMLYPSIHFSNVSTSESNDYNVSINTISVCKKLYSPPEIISSNSEGSLRLTGIDYISIYDSEKEVLNSGKQGPGNVTTFTLIINSNYPEAWQSYLNKTMEDAKIGSDKYNTKKLGNNVRLTFYMTPETSNGNAKKIKPDILKKLYVSKTEIKAEPGIGLK</sequence>
<reference evidence="2 3" key="1">
    <citation type="submission" date="2014-07" db="EMBL/GenBank/DDBJ databases">
        <title>Methanogenic archaea and the global carbon cycle.</title>
        <authorList>
            <person name="Henriksen J.R."/>
            <person name="Luke J."/>
            <person name="Reinhart S."/>
            <person name="Benedict M.N."/>
            <person name="Youngblut N.D."/>
            <person name="Metcalf M.E."/>
            <person name="Whitaker R.J."/>
            <person name="Metcalf W.W."/>
        </authorList>
    </citation>
    <scope>NUCLEOTIDE SEQUENCE [LARGE SCALE GENOMIC DNA]</scope>
    <source>
        <strain evidence="2 3">Z-761</strain>
    </source>
</reference>
<dbReference type="KEGG" id="mvc:MSVAZ_0515"/>
<gene>
    <name evidence="2" type="ORF">MSVAZ_0515</name>
</gene>
<evidence type="ECO:0000256" key="1">
    <source>
        <dbReference type="SAM" id="Phobius"/>
    </source>
</evidence>
<keyword evidence="1" id="KW-0472">Membrane</keyword>
<keyword evidence="3" id="KW-1185">Reference proteome</keyword>
<dbReference type="HOGENOM" id="CLU_068609_0_0_2"/>
<proteinExistence type="predicted"/>
<dbReference type="GeneID" id="24808886"/>
<dbReference type="EMBL" id="CP009520">
    <property type="protein sequence ID" value="AKB42784.1"/>
    <property type="molecule type" value="Genomic_DNA"/>
</dbReference>
<keyword evidence="1" id="KW-1133">Transmembrane helix</keyword>
<dbReference type="STRING" id="1434123.MSVAZ_0515"/>
<evidence type="ECO:0000313" key="2">
    <source>
        <dbReference type="EMBL" id="AKB42784.1"/>
    </source>
</evidence>
<keyword evidence="1" id="KW-0812">Transmembrane</keyword>